<evidence type="ECO:0000313" key="1">
    <source>
        <dbReference type="EMBL" id="MDP9792605.1"/>
    </source>
</evidence>
<organism evidence="1 2">
    <name type="scientific">Catenuloplanes nepalensis</name>
    <dbReference type="NCBI Taxonomy" id="587533"/>
    <lineage>
        <taxon>Bacteria</taxon>
        <taxon>Bacillati</taxon>
        <taxon>Actinomycetota</taxon>
        <taxon>Actinomycetes</taxon>
        <taxon>Micromonosporales</taxon>
        <taxon>Micromonosporaceae</taxon>
        <taxon>Catenuloplanes</taxon>
    </lineage>
</organism>
<protein>
    <submittedName>
        <fullName evidence="1">Uncharacterized protein</fullName>
    </submittedName>
</protein>
<dbReference type="EMBL" id="JAUSRA010000001">
    <property type="protein sequence ID" value="MDP9792605.1"/>
    <property type="molecule type" value="Genomic_DNA"/>
</dbReference>
<gene>
    <name evidence="1" type="ORF">J2S43_001117</name>
</gene>
<comment type="caution">
    <text evidence="1">The sequence shown here is derived from an EMBL/GenBank/DDBJ whole genome shotgun (WGS) entry which is preliminary data.</text>
</comment>
<dbReference type="Proteomes" id="UP001240984">
    <property type="component" value="Unassembled WGS sequence"/>
</dbReference>
<proteinExistence type="predicted"/>
<reference evidence="1 2" key="1">
    <citation type="submission" date="2023-07" db="EMBL/GenBank/DDBJ databases">
        <title>Sequencing the genomes of 1000 actinobacteria strains.</title>
        <authorList>
            <person name="Klenk H.-P."/>
        </authorList>
    </citation>
    <scope>NUCLEOTIDE SEQUENCE [LARGE SCALE GENOMIC DNA]</scope>
    <source>
        <strain evidence="1 2">DSM 44710</strain>
    </source>
</reference>
<accession>A0ABT9MMF6</accession>
<evidence type="ECO:0000313" key="2">
    <source>
        <dbReference type="Proteomes" id="UP001240984"/>
    </source>
</evidence>
<sequence>MTLYQVAVHHAKTPFMPRQPDNPLTLVFTFACDLPDGTSAEQVAGWTFRTFNIDLDALERDHTTPGAGAAFPLACLYRQRRLRSLSVGDVLSVTVEGRTTWLACEPFGWLRIGTPHVAPGCLLTAVTISQHLRRASDA</sequence>
<dbReference type="RefSeq" id="WP_306827479.1">
    <property type="nucleotide sequence ID" value="NZ_JAUSRA010000001.1"/>
</dbReference>
<keyword evidence="2" id="KW-1185">Reference proteome</keyword>
<name>A0ABT9MMF6_9ACTN</name>